<sequence length="30" mass="3165">MNAAQSNISGFTGQAAKVTLRIPFGKGKRD</sequence>
<name>A0A7W9BTI0_9SPHN</name>
<dbReference type="EMBL" id="JACIJR010000005">
    <property type="protein sequence ID" value="MBB5729746.1"/>
    <property type="molecule type" value="Genomic_DNA"/>
</dbReference>
<gene>
    <name evidence="1" type="ORF">FHS99_002242</name>
</gene>
<protein>
    <submittedName>
        <fullName evidence="1">Uncharacterized protein</fullName>
    </submittedName>
</protein>
<organism evidence="1 2">
    <name type="scientific">Sphingomonas prati</name>
    <dbReference type="NCBI Taxonomy" id="1843237"/>
    <lineage>
        <taxon>Bacteria</taxon>
        <taxon>Pseudomonadati</taxon>
        <taxon>Pseudomonadota</taxon>
        <taxon>Alphaproteobacteria</taxon>
        <taxon>Sphingomonadales</taxon>
        <taxon>Sphingomonadaceae</taxon>
        <taxon>Sphingomonas</taxon>
    </lineage>
</organism>
<evidence type="ECO:0000313" key="1">
    <source>
        <dbReference type="EMBL" id="MBB5729746.1"/>
    </source>
</evidence>
<dbReference type="Proteomes" id="UP000546701">
    <property type="component" value="Unassembled WGS sequence"/>
</dbReference>
<evidence type="ECO:0000313" key="2">
    <source>
        <dbReference type="Proteomes" id="UP000546701"/>
    </source>
</evidence>
<comment type="caution">
    <text evidence="1">The sequence shown here is derived from an EMBL/GenBank/DDBJ whole genome shotgun (WGS) entry which is preliminary data.</text>
</comment>
<keyword evidence="2" id="KW-1185">Reference proteome</keyword>
<dbReference type="AlphaFoldDB" id="A0A7W9BTI0"/>
<accession>A0A7W9BTI0</accession>
<proteinExistence type="predicted"/>
<reference evidence="1 2" key="1">
    <citation type="submission" date="2020-08" db="EMBL/GenBank/DDBJ databases">
        <title>Genomic Encyclopedia of Type Strains, Phase IV (KMG-IV): sequencing the most valuable type-strain genomes for metagenomic binning, comparative biology and taxonomic classification.</title>
        <authorList>
            <person name="Goeker M."/>
        </authorList>
    </citation>
    <scope>NUCLEOTIDE SEQUENCE [LARGE SCALE GENOMIC DNA]</scope>
    <source>
        <strain evidence="1 2">DSM 103336</strain>
    </source>
</reference>